<dbReference type="Gene3D" id="2.10.25.10">
    <property type="entry name" value="Laminin"/>
    <property type="match status" value="2"/>
</dbReference>
<dbReference type="SUPFAM" id="SSF57196">
    <property type="entry name" value="EGF/Laminin"/>
    <property type="match status" value="2"/>
</dbReference>
<dbReference type="PANTHER" id="PTHR24034">
    <property type="entry name" value="EGF-LIKE DOMAIN-CONTAINING PROTEIN"/>
    <property type="match status" value="1"/>
</dbReference>
<dbReference type="InterPro" id="IPR001881">
    <property type="entry name" value="EGF-like_Ca-bd_dom"/>
</dbReference>
<evidence type="ECO:0000256" key="6">
    <source>
        <dbReference type="SAM" id="SignalP"/>
    </source>
</evidence>
<feature type="region of interest" description="Disordered" evidence="5">
    <location>
        <begin position="368"/>
        <end position="390"/>
    </location>
</feature>
<dbReference type="InterPro" id="IPR050751">
    <property type="entry name" value="ECM_structural_protein"/>
</dbReference>
<reference evidence="9" key="1">
    <citation type="submission" date="2011-05" db="EMBL/GenBank/DDBJ databases">
        <authorList>
            <person name="Richards S.R."/>
            <person name="Qu J."/>
            <person name="Jiang H."/>
            <person name="Jhangiani S.N."/>
            <person name="Agravi P."/>
            <person name="Goodspeed R."/>
            <person name="Gross S."/>
            <person name="Mandapat C."/>
            <person name="Jackson L."/>
            <person name="Mathew T."/>
            <person name="Pu L."/>
            <person name="Thornton R."/>
            <person name="Saada N."/>
            <person name="Wilczek-Boney K.B."/>
            <person name="Lee S."/>
            <person name="Kovar C."/>
            <person name="Wu Y."/>
            <person name="Scherer S.E."/>
            <person name="Worley K.C."/>
            <person name="Muzny D.M."/>
            <person name="Gibbs R."/>
        </authorList>
    </citation>
    <scope>NUCLEOTIDE SEQUENCE</scope>
    <source>
        <strain evidence="9">Brora</strain>
    </source>
</reference>
<feature type="compositionally biased region" description="Basic residues" evidence="5">
    <location>
        <begin position="373"/>
        <end position="390"/>
    </location>
</feature>
<feature type="region of interest" description="Disordered" evidence="5">
    <location>
        <begin position="295"/>
        <end position="317"/>
    </location>
</feature>
<evidence type="ECO:0000256" key="1">
    <source>
        <dbReference type="ARBA" id="ARBA00022536"/>
    </source>
</evidence>
<dbReference type="eggNOG" id="KOG1218">
    <property type="taxonomic scope" value="Eukaryota"/>
</dbReference>
<proteinExistence type="predicted"/>
<evidence type="ECO:0000313" key="9">
    <source>
        <dbReference type="Proteomes" id="UP000014500"/>
    </source>
</evidence>
<keyword evidence="1 4" id="KW-0245">EGF-like domain</keyword>
<dbReference type="STRING" id="126957.T1IPB3"/>
<dbReference type="OMA" id="VMKAGTC"/>
<dbReference type="HOGENOM" id="CLU_062964_0_0_1"/>
<dbReference type="PROSITE" id="PS00010">
    <property type="entry name" value="ASX_HYDROXYL"/>
    <property type="match status" value="1"/>
</dbReference>
<keyword evidence="2" id="KW-0677">Repeat</keyword>
<dbReference type="Proteomes" id="UP000014500">
    <property type="component" value="Unassembled WGS sequence"/>
</dbReference>
<dbReference type="GO" id="GO:0005509">
    <property type="term" value="F:calcium ion binding"/>
    <property type="evidence" value="ECO:0007669"/>
    <property type="project" value="InterPro"/>
</dbReference>
<protein>
    <recommendedName>
        <fullName evidence="7">EGF-like domain-containing protein</fullName>
    </recommendedName>
</protein>
<dbReference type="EnsemblMetazoa" id="SMAR002862-RA">
    <property type="protein sequence ID" value="SMAR002862-PA"/>
    <property type="gene ID" value="SMAR002862"/>
</dbReference>
<keyword evidence="9" id="KW-1185">Reference proteome</keyword>
<dbReference type="InterPro" id="IPR000742">
    <property type="entry name" value="EGF"/>
</dbReference>
<dbReference type="PhylomeDB" id="T1IPB3"/>
<organism evidence="8 9">
    <name type="scientific">Strigamia maritima</name>
    <name type="common">European centipede</name>
    <name type="synonym">Geophilus maritimus</name>
    <dbReference type="NCBI Taxonomy" id="126957"/>
    <lineage>
        <taxon>Eukaryota</taxon>
        <taxon>Metazoa</taxon>
        <taxon>Ecdysozoa</taxon>
        <taxon>Arthropoda</taxon>
        <taxon>Myriapoda</taxon>
        <taxon>Chilopoda</taxon>
        <taxon>Pleurostigmophora</taxon>
        <taxon>Geophilomorpha</taxon>
        <taxon>Linotaeniidae</taxon>
        <taxon>Strigamia</taxon>
    </lineage>
</organism>
<dbReference type="PROSITE" id="PS01187">
    <property type="entry name" value="EGF_CA"/>
    <property type="match status" value="1"/>
</dbReference>
<dbReference type="EMBL" id="JH431252">
    <property type="status" value="NOT_ANNOTATED_CDS"/>
    <property type="molecule type" value="Genomic_DNA"/>
</dbReference>
<keyword evidence="3" id="KW-1015">Disulfide bond</keyword>
<feature type="region of interest" description="Disordered" evidence="5">
    <location>
        <begin position="215"/>
        <end position="274"/>
    </location>
</feature>
<keyword evidence="6" id="KW-0732">Signal</keyword>
<dbReference type="SMART" id="SM00179">
    <property type="entry name" value="EGF_CA"/>
    <property type="match status" value="1"/>
</dbReference>
<comment type="caution">
    <text evidence="4">Lacks conserved residue(s) required for the propagation of feature annotation.</text>
</comment>
<dbReference type="PANTHER" id="PTHR24034:SF200">
    <property type="entry name" value="EGF-LIKE AND EMI DOMAIN-CONTAINING PROTEIN 1"/>
    <property type="match status" value="1"/>
</dbReference>
<dbReference type="SMART" id="SM00181">
    <property type="entry name" value="EGF"/>
    <property type="match status" value="2"/>
</dbReference>
<reference evidence="8" key="2">
    <citation type="submission" date="2015-02" db="UniProtKB">
        <authorList>
            <consortium name="EnsemblMetazoa"/>
        </authorList>
    </citation>
    <scope>IDENTIFICATION</scope>
</reference>
<evidence type="ECO:0000256" key="4">
    <source>
        <dbReference type="PROSITE-ProRule" id="PRU00076"/>
    </source>
</evidence>
<dbReference type="AlphaFoldDB" id="T1IPB3"/>
<name>T1IPB3_STRMM</name>
<dbReference type="PROSITE" id="PS01186">
    <property type="entry name" value="EGF_2"/>
    <property type="match status" value="1"/>
</dbReference>
<evidence type="ECO:0000259" key="7">
    <source>
        <dbReference type="PROSITE" id="PS50026"/>
    </source>
</evidence>
<dbReference type="Pfam" id="PF14670">
    <property type="entry name" value="FXa_inhibition"/>
    <property type="match status" value="1"/>
</dbReference>
<dbReference type="FunFam" id="2.10.25.10:FF:000010">
    <property type="entry name" value="Pro-epidermal growth factor"/>
    <property type="match status" value="1"/>
</dbReference>
<evidence type="ECO:0000313" key="8">
    <source>
        <dbReference type="EnsemblMetazoa" id="SMAR002862-PA"/>
    </source>
</evidence>
<dbReference type="PROSITE" id="PS50026">
    <property type="entry name" value="EGF_3"/>
    <property type="match status" value="1"/>
</dbReference>
<dbReference type="Gene3D" id="1.20.5.320">
    <property type="entry name" value="6-Phosphogluconate Dehydrogenase, domain 3"/>
    <property type="match status" value="1"/>
</dbReference>
<evidence type="ECO:0000256" key="2">
    <source>
        <dbReference type="ARBA" id="ARBA00022737"/>
    </source>
</evidence>
<evidence type="ECO:0000256" key="3">
    <source>
        <dbReference type="ARBA" id="ARBA00023157"/>
    </source>
</evidence>
<feature type="chain" id="PRO_5004578692" description="EGF-like domain-containing protein" evidence="6">
    <location>
        <begin position="20"/>
        <end position="390"/>
    </location>
</feature>
<feature type="domain" description="EGF-like" evidence="7">
    <location>
        <begin position="125"/>
        <end position="165"/>
    </location>
</feature>
<dbReference type="InterPro" id="IPR000152">
    <property type="entry name" value="EGF-type_Asp/Asn_hydroxyl_site"/>
</dbReference>
<feature type="signal peptide" evidence="6">
    <location>
        <begin position="1"/>
        <end position="19"/>
    </location>
</feature>
<feature type="compositionally biased region" description="Pro residues" evidence="5">
    <location>
        <begin position="221"/>
        <end position="233"/>
    </location>
</feature>
<accession>T1IPB3</accession>
<evidence type="ECO:0000256" key="5">
    <source>
        <dbReference type="SAM" id="MobiDB-lite"/>
    </source>
</evidence>
<sequence>MLILTQLFILISPIHVAVCTSTQHEAAAAAASRPDAIECPSAEIITTRYKCHVRGQWIDCFRKHCCVGYTYIAGNCVANDKDPCSVHLCEQKCSVYFGRVICSCFHGFQFDYERQRAALPPYCIDVDECADNNGNCEHFCNNFNGSYECSCKTGYELRPDNKTCEPTHSGAFTLPHVENSKTRCVASCDVVSHLELKVQQLEEKLQAITMAVQLHNFGSGPPGPEGNPGPPGQQGPRGFPGPQGPRGESGSKSKSKSKDISDPNFDSDSDSDSADWTLVQVGGKKKSCLCQRGPIGAPGAEGRAGVKGSKGDVGMKGEKGQEGSFDFLLLVLADVRHDIEMLQEAVFRQQTPARYDIASAAAHKRFTNQPTNLKKRKKERKKERNKKINI</sequence>
<dbReference type="InterPro" id="IPR018097">
    <property type="entry name" value="EGF_Ca-bd_CS"/>
</dbReference>